<dbReference type="InterPro" id="IPR023772">
    <property type="entry name" value="DNA-bd_HTH_TetR-type_CS"/>
</dbReference>
<keyword evidence="7" id="KW-1185">Reference proteome</keyword>
<dbReference type="PROSITE" id="PS50977">
    <property type="entry name" value="HTH_TETR_2"/>
    <property type="match status" value="1"/>
</dbReference>
<evidence type="ECO:0000313" key="7">
    <source>
        <dbReference type="Proteomes" id="UP000237682"/>
    </source>
</evidence>
<organism evidence="6 7">
    <name type="scientific">Labrys okinawensis</name>
    <dbReference type="NCBI Taxonomy" id="346911"/>
    <lineage>
        <taxon>Bacteria</taxon>
        <taxon>Pseudomonadati</taxon>
        <taxon>Pseudomonadota</taxon>
        <taxon>Alphaproteobacteria</taxon>
        <taxon>Hyphomicrobiales</taxon>
        <taxon>Xanthobacteraceae</taxon>
        <taxon>Labrys</taxon>
    </lineage>
</organism>
<protein>
    <submittedName>
        <fullName evidence="6">TetR family transcriptional regulator</fullName>
    </submittedName>
</protein>
<sequence>MKVSREQVAEHRHRILDAAARLYREKGLEGVSVAQIMAAAGLTHGGFYGHFKSKEDLIAQALAHVLSQTKAAKPPGRTMAAYAAAYLDRSHCDARAEGCPFAALGSEAVRGSQDTRAVLTRSLREQIEDFSATAPGETPQERRRAAIAGWAAMVGALILARIADDAALSDEILEATLRQVTAP</sequence>
<dbReference type="EMBL" id="PUEJ01000006">
    <property type="protein sequence ID" value="PRH86211.1"/>
    <property type="molecule type" value="Genomic_DNA"/>
</dbReference>
<dbReference type="InterPro" id="IPR009057">
    <property type="entry name" value="Homeodomain-like_sf"/>
</dbReference>
<gene>
    <name evidence="6" type="ORF">C5L14_18395</name>
</gene>
<keyword evidence="3" id="KW-0804">Transcription</keyword>
<evidence type="ECO:0000256" key="2">
    <source>
        <dbReference type="ARBA" id="ARBA00023125"/>
    </source>
</evidence>
<dbReference type="InterPro" id="IPR036271">
    <property type="entry name" value="Tet_transcr_reg_TetR-rel_C_sf"/>
</dbReference>
<dbReference type="SUPFAM" id="SSF46689">
    <property type="entry name" value="Homeodomain-like"/>
    <property type="match status" value="1"/>
</dbReference>
<dbReference type="AlphaFoldDB" id="A0A2S9QA42"/>
<name>A0A2S9QA42_9HYPH</name>
<feature type="domain" description="HTH tetR-type" evidence="5">
    <location>
        <begin position="9"/>
        <end position="69"/>
    </location>
</feature>
<evidence type="ECO:0000256" key="3">
    <source>
        <dbReference type="ARBA" id="ARBA00023163"/>
    </source>
</evidence>
<dbReference type="PRINTS" id="PR00455">
    <property type="entry name" value="HTHTETR"/>
</dbReference>
<accession>A0A2S9QA42</accession>
<dbReference type="Gene3D" id="1.10.10.60">
    <property type="entry name" value="Homeodomain-like"/>
    <property type="match status" value="1"/>
</dbReference>
<dbReference type="Pfam" id="PF00440">
    <property type="entry name" value="TetR_N"/>
    <property type="match status" value="1"/>
</dbReference>
<keyword evidence="1" id="KW-0805">Transcription regulation</keyword>
<dbReference type="OrthoDB" id="9798857at2"/>
<feature type="DNA-binding region" description="H-T-H motif" evidence="4">
    <location>
        <begin position="32"/>
        <end position="51"/>
    </location>
</feature>
<keyword evidence="2 4" id="KW-0238">DNA-binding</keyword>
<evidence type="ECO:0000256" key="1">
    <source>
        <dbReference type="ARBA" id="ARBA00023015"/>
    </source>
</evidence>
<reference evidence="6 7" key="1">
    <citation type="submission" date="2018-02" db="EMBL/GenBank/DDBJ databases">
        <title>Whole genome sequencing of endophytic bacterium.</title>
        <authorList>
            <person name="Eedara R."/>
            <person name="Podile A.R."/>
        </authorList>
    </citation>
    <scope>NUCLEOTIDE SEQUENCE [LARGE SCALE GENOMIC DNA]</scope>
    <source>
        <strain evidence="6 7">RP1T</strain>
    </source>
</reference>
<dbReference type="PANTHER" id="PTHR47506:SF7">
    <property type="entry name" value="TRANSCRIPTIONAL REGULATORY PROTEIN"/>
    <property type="match status" value="1"/>
</dbReference>
<evidence type="ECO:0000256" key="4">
    <source>
        <dbReference type="PROSITE-ProRule" id="PRU00335"/>
    </source>
</evidence>
<comment type="caution">
    <text evidence="6">The sequence shown here is derived from an EMBL/GenBank/DDBJ whole genome shotgun (WGS) entry which is preliminary data.</text>
</comment>
<dbReference type="Proteomes" id="UP000237682">
    <property type="component" value="Unassembled WGS sequence"/>
</dbReference>
<dbReference type="GO" id="GO:0003677">
    <property type="term" value="F:DNA binding"/>
    <property type="evidence" value="ECO:0007669"/>
    <property type="project" value="UniProtKB-UniRule"/>
</dbReference>
<dbReference type="InterPro" id="IPR001647">
    <property type="entry name" value="HTH_TetR"/>
</dbReference>
<dbReference type="SUPFAM" id="SSF48498">
    <property type="entry name" value="Tetracyclin repressor-like, C-terminal domain"/>
    <property type="match status" value="1"/>
</dbReference>
<dbReference type="PANTHER" id="PTHR47506">
    <property type="entry name" value="TRANSCRIPTIONAL REGULATORY PROTEIN"/>
    <property type="match status" value="1"/>
</dbReference>
<dbReference type="RefSeq" id="WP_105863507.1">
    <property type="nucleotide sequence ID" value="NZ_PUEJ01000006.1"/>
</dbReference>
<proteinExistence type="predicted"/>
<evidence type="ECO:0000313" key="6">
    <source>
        <dbReference type="EMBL" id="PRH86211.1"/>
    </source>
</evidence>
<dbReference type="PROSITE" id="PS01081">
    <property type="entry name" value="HTH_TETR_1"/>
    <property type="match status" value="1"/>
</dbReference>
<evidence type="ECO:0000259" key="5">
    <source>
        <dbReference type="PROSITE" id="PS50977"/>
    </source>
</evidence>
<dbReference type="Gene3D" id="1.10.357.10">
    <property type="entry name" value="Tetracycline Repressor, domain 2"/>
    <property type="match status" value="1"/>
</dbReference>